<keyword evidence="2" id="KW-1185">Reference proteome</keyword>
<name>A0AAV2SW05_MEGNR</name>
<dbReference type="EMBL" id="CAXKWB010214905">
    <property type="protein sequence ID" value="CAL4261227.1"/>
    <property type="molecule type" value="Genomic_DNA"/>
</dbReference>
<dbReference type="AlphaFoldDB" id="A0AAV2SW05"/>
<accession>A0AAV2SW05</accession>
<organism evidence="1 2">
    <name type="scientific">Meganyctiphanes norvegica</name>
    <name type="common">Northern krill</name>
    <name type="synonym">Thysanopoda norvegica</name>
    <dbReference type="NCBI Taxonomy" id="48144"/>
    <lineage>
        <taxon>Eukaryota</taxon>
        <taxon>Metazoa</taxon>
        <taxon>Ecdysozoa</taxon>
        <taxon>Arthropoda</taxon>
        <taxon>Crustacea</taxon>
        <taxon>Multicrustacea</taxon>
        <taxon>Malacostraca</taxon>
        <taxon>Eumalacostraca</taxon>
        <taxon>Eucarida</taxon>
        <taxon>Euphausiacea</taxon>
        <taxon>Euphausiidae</taxon>
        <taxon>Meganyctiphanes</taxon>
    </lineage>
</organism>
<evidence type="ECO:0000313" key="2">
    <source>
        <dbReference type="Proteomes" id="UP001497623"/>
    </source>
</evidence>
<protein>
    <submittedName>
        <fullName evidence="1">Uncharacterized protein</fullName>
    </submittedName>
</protein>
<sequence>MKQPYTCPKCNKMSLLIVYIITGFHPNFQMALAIVALNFHQEHFLYQLTTEEEEAAVLLLIRTRYQGWGFLWTKVNILCHLEHRLCRELWLPMYDTLEYSLVNSQLYPLKRG</sequence>
<evidence type="ECO:0000313" key="1">
    <source>
        <dbReference type="EMBL" id="CAL4261227.1"/>
    </source>
</evidence>
<proteinExistence type="predicted"/>
<dbReference type="Proteomes" id="UP001497623">
    <property type="component" value="Unassembled WGS sequence"/>
</dbReference>
<reference evidence="1 2" key="1">
    <citation type="submission" date="2024-05" db="EMBL/GenBank/DDBJ databases">
        <authorList>
            <person name="Wallberg A."/>
        </authorList>
    </citation>
    <scope>NUCLEOTIDE SEQUENCE [LARGE SCALE GENOMIC DNA]</scope>
</reference>
<comment type="caution">
    <text evidence="1">The sequence shown here is derived from an EMBL/GenBank/DDBJ whole genome shotgun (WGS) entry which is preliminary data.</text>
</comment>
<gene>
    <name evidence="1" type="ORF">MNOR_LOCUS42186</name>
</gene>